<dbReference type="InterPro" id="IPR006938">
    <property type="entry name" value="DUF624"/>
</dbReference>
<sequence>MKRFSSTFYTLFEILMNLAIWNTIWLVHTIIGLGIFGWAPATAALFSVLRQEKLHQRDVPKWRTFFTSYKREFVKANIIGFLVVGGGGAILFSFNTLLYMGFGLRLLFGTLLVILFIMYLLTSIYIFPVLVHYNTSLMKHIRFALMIGLAYLPHSLLIGVTIVLIGVIYQTFPGLIMFYLMSFPVAVILPIVLHVFKSIEEKEVVPERM</sequence>
<feature type="transmembrane region" description="Helical" evidence="1">
    <location>
        <begin position="106"/>
        <end position="131"/>
    </location>
</feature>
<reference evidence="2" key="1">
    <citation type="submission" date="2020-06" db="EMBL/GenBank/DDBJ databases">
        <title>Insight into the genomes of haloalkaliphilic bacilli from Kenyan soda lakes.</title>
        <authorList>
            <person name="Mwirichia R."/>
            <person name="Villamizar G.C."/>
            <person name="Poehlein A."/>
            <person name="Mugweru J."/>
            <person name="Kipnyargis A."/>
            <person name="Kiplimo D."/>
            <person name="Orwa P."/>
            <person name="Daniel R."/>
        </authorList>
    </citation>
    <scope>NUCLEOTIDE SEQUENCE</scope>
    <source>
        <strain evidence="2">B1096_S55</strain>
    </source>
</reference>
<keyword evidence="1" id="KW-0812">Transmembrane</keyword>
<organism evidence="2 3">
    <name type="scientific">Salipaludibacillus agaradhaerens</name>
    <name type="common">Bacillus agaradhaerens</name>
    <dbReference type="NCBI Taxonomy" id="76935"/>
    <lineage>
        <taxon>Bacteria</taxon>
        <taxon>Bacillati</taxon>
        <taxon>Bacillota</taxon>
        <taxon>Bacilli</taxon>
        <taxon>Bacillales</taxon>
        <taxon>Bacillaceae</taxon>
    </lineage>
</organism>
<feature type="transmembrane region" description="Helical" evidence="1">
    <location>
        <begin position="143"/>
        <end position="169"/>
    </location>
</feature>
<protein>
    <submittedName>
        <fullName evidence="2">DUF624 domain-containing protein</fullName>
    </submittedName>
</protein>
<keyword evidence="1" id="KW-1133">Transmembrane helix</keyword>
<keyword evidence="3" id="KW-1185">Reference proteome</keyword>
<keyword evidence="1" id="KW-0472">Membrane</keyword>
<proteinExistence type="predicted"/>
<dbReference type="Proteomes" id="UP001057753">
    <property type="component" value="Unassembled WGS sequence"/>
</dbReference>
<feature type="transmembrane region" description="Helical" evidence="1">
    <location>
        <begin position="30"/>
        <end position="49"/>
    </location>
</feature>
<feature type="transmembrane region" description="Helical" evidence="1">
    <location>
        <begin position="78"/>
        <end position="100"/>
    </location>
</feature>
<dbReference type="EMBL" id="JABXYM010000001">
    <property type="protein sequence ID" value="MCR6095360.1"/>
    <property type="molecule type" value="Genomic_DNA"/>
</dbReference>
<feature type="transmembrane region" description="Helical" evidence="1">
    <location>
        <begin position="175"/>
        <end position="196"/>
    </location>
</feature>
<dbReference type="RefSeq" id="WP_257820059.1">
    <property type="nucleotide sequence ID" value="NZ_JABXYM010000001.1"/>
</dbReference>
<evidence type="ECO:0000256" key="1">
    <source>
        <dbReference type="SAM" id="Phobius"/>
    </source>
</evidence>
<evidence type="ECO:0000313" key="3">
    <source>
        <dbReference type="Proteomes" id="UP001057753"/>
    </source>
</evidence>
<gene>
    <name evidence="2" type="ORF">HXA33_02280</name>
</gene>
<feature type="transmembrane region" description="Helical" evidence="1">
    <location>
        <begin position="7"/>
        <end position="24"/>
    </location>
</feature>
<dbReference type="Pfam" id="PF04854">
    <property type="entry name" value="DUF624"/>
    <property type="match status" value="1"/>
</dbReference>
<name>A0A9Q4AZE6_SALAG</name>
<dbReference type="AlphaFoldDB" id="A0A9Q4AZE6"/>
<accession>A0A9Q4AZE6</accession>
<comment type="caution">
    <text evidence="2">The sequence shown here is derived from an EMBL/GenBank/DDBJ whole genome shotgun (WGS) entry which is preliminary data.</text>
</comment>
<evidence type="ECO:0000313" key="2">
    <source>
        <dbReference type="EMBL" id="MCR6095360.1"/>
    </source>
</evidence>